<comment type="subcellular location">
    <subcellularLocation>
        <location evidence="1">Nucleus</location>
    </subcellularLocation>
</comment>
<reference evidence="5 6" key="1">
    <citation type="submission" date="2024-04" db="EMBL/GenBank/DDBJ databases">
        <title>Genome assembly C_amara_ONT_v2.</title>
        <authorList>
            <person name="Yant L."/>
            <person name="Moore C."/>
            <person name="Slenker M."/>
        </authorList>
    </citation>
    <scope>NUCLEOTIDE SEQUENCE [LARGE SCALE GENOMIC DNA]</scope>
    <source>
        <tissue evidence="5">Leaf</tissue>
    </source>
</reference>
<evidence type="ECO:0000313" key="6">
    <source>
        <dbReference type="Proteomes" id="UP001558713"/>
    </source>
</evidence>
<keyword evidence="6" id="KW-1185">Reference proteome</keyword>
<evidence type="ECO:0000256" key="3">
    <source>
        <dbReference type="ARBA" id="ARBA00023242"/>
    </source>
</evidence>
<evidence type="ECO:0000256" key="1">
    <source>
        <dbReference type="ARBA" id="ARBA00004123"/>
    </source>
</evidence>
<dbReference type="Gene3D" id="1.20.58.1780">
    <property type="match status" value="1"/>
</dbReference>
<dbReference type="InterPro" id="IPR004870">
    <property type="entry name" value="Nucleoporin_Nup155"/>
</dbReference>
<dbReference type="PANTHER" id="PTHR10350:SF6">
    <property type="entry name" value="NUCLEAR PORE COMPLEX PROTEIN NUP155"/>
    <property type="match status" value="1"/>
</dbReference>
<keyword evidence="2" id="KW-0813">Transport</keyword>
<evidence type="ECO:0000256" key="2">
    <source>
        <dbReference type="ARBA" id="ARBA00022448"/>
    </source>
</evidence>
<dbReference type="PANTHER" id="PTHR10350">
    <property type="entry name" value="NUCLEAR PORE COMPLEX PROTEIN NUP155"/>
    <property type="match status" value="1"/>
</dbReference>
<sequence>MANVEKAWKLVNRYCEEAALPCSSDMHTELWKFRFHDYSVNEKWEAWMAVTAEWELPCVLMGMYDKAGREGKVLHGIFPEIRRAWALLDHSLILWRFDKRDGQIWEHRSEKQPILALSLVKPRPDFVEAQYILLVATSLELLLFGVSCCSQDGYDDPLTQISVEKLVDYTTSLDGEAIICIACTNEGRIFLSRNNGHLYELLYTTGSPCRLVHCKPLPPHRLLGFNWLSRALTIGPANGNPVVQMVAHNERKILYTLTKDGRVAAYFLGMDSESPIRKLGESWPSRENAFACISLLSKLESKWSHSQLVLVLKNGARDYFYPSYIENRNIQDALTQRTSKRPPKNADLILGPTLSENNSIAYSSSDGTLFISRHSPHLSSSPLLIISKDSSLVAGGSTLRELTNCTQIKGCLLFAADVLPTPDTTSTMLSLYSQLPGESFENTCALLRGRGDLLTQNILPKKKILVFSTKGVIQLDFNRPVDILSTLLKENSIARTCLNAFDAHFGADETAAMCLMLASRIMFEVDEFDSLVATRAAGLFEDMKMETMQQLDTSMGQAKLFHSVAHKGLYLLTSRLLYPIWNTRVMSRRSFSDNSMSEYGVLFCRLSIDGMHELESKIRSLEKYLRDAEDSVGGTEPANKRQWFSNEDADSMECCRHLILRSAEALFLLQILSRFDIPIFPRSYEESLRRALIELEFHQLVHSEVDDQIAKVLISAIMENGRWELLLEGCPSYCENAFCVLGDFTTVINTPLSVQSKVTRKLFRSRQAKEREAWMSEVCETSETMMGKKKM</sequence>
<dbReference type="Proteomes" id="UP001558713">
    <property type="component" value="Unassembled WGS sequence"/>
</dbReference>
<organism evidence="5 6">
    <name type="scientific">Cardamine amara subsp. amara</name>
    <dbReference type="NCBI Taxonomy" id="228776"/>
    <lineage>
        <taxon>Eukaryota</taxon>
        <taxon>Viridiplantae</taxon>
        <taxon>Streptophyta</taxon>
        <taxon>Embryophyta</taxon>
        <taxon>Tracheophyta</taxon>
        <taxon>Spermatophyta</taxon>
        <taxon>Magnoliopsida</taxon>
        <taxon>eudicotyledons</taxon>
        <taxon>Gunneridae</taxon>
        <taxon>Pentapetalae</taxon>
        <taxon>rosids</taxon>
        <taxon>malvids</taxon>
        <taxon>Brassicales</taxon>
        <taxon>Brassicaceae</taxon>
        <taxon>Cardamineae</taxon>
        <taxon>Cardamine</taxon>
    </lineage>
</organism>
<comment type="caution">
    <text evidence="5">The sequence shown here is derived from an EMBL/GenBank/DDBJ whole genome shotgun (WGS) entry which is preliminary data.</text>
</comment>
<gene>
    <name evidence="5" type="ORF">V5N11_012035</name>
</gene>
<evidence type="ECO:0000259" key="4">
    <source>
        <dbReference type="Pfam" id="PF08801"/>
    </source>
</evidence>
<feature type="domain" description="Nucleoporin Nup133/Nup155-like N-terminal" evidence="4">
    <location>
        <begin position="53"/>
        <end position="356"/>
    </location>
</feature>
<keyword evidence="3" id="KW-0539">Nucleus</keyword>
<dbReference type="AlphaFoldDB" id="A0ABD1ACK3"/>
<protein>
    <submittedName>
        <fullName evidence="5">Nuclear pore complex protein</fullName>
    </submittedName>
</protein>
<dbReference type="InterPro" id="IPR014908">
    <property type="entry name" value="Nucleoporin_Nup133/Nup155_N"/>
</dbReference>
<dbReference type="EMBL" id="JBANAX010000688">
    <property type="protein sequence ID" value="KAL1197455.1"/>
    <property type="molecule type" value="Genomic_DNA"/>
</dbReference>
<proteinExistence type="predicted"/>
<dbReference type="GO" id="GO:0005635">
    <property type="term" value="C:nuclear envelope"/>
    <property type="evidence" value="ECO:0007669"/>
    <property type="project" value="UniProtKB-ARBA"/>
</dbReference>
<accession>A0ABD1ACK3</accession>
<evidence type="ECO:0000313" key="5">
    <source>
        <dbReference type="EMBL" id="KAL1197455.1"/>
    </source>
</evidence>
<name>A0ABD1ACK3_CARAN</name>
<dbReference type="Pfam" id="PF08801">
    <property type="entry name" value="Nucleoporin_N"/>
    <property type="match status" value="1"/>
</dbReference>